<dbReference type="GO" id="GO:0016042">
    <property type="term" value="P:lipid catabolic process"/>
    <property type="evidence" value="ECO:0007669"/>
    <property type="project" value="UniProtKB-UniRule"/>
</dbReference>
<dbReference type="PIRSF" id="PIRSF029171">
    <property type="entry name" value="Esterase_LipA"/>
    <property type="match status" value="1"/>
</dbReference>
<evidence type="ECO:0000256" key="8">
    <source>
        <dbReference type="PIRNR" id="PIRNR029171"/>
    </source>
</evidence>
<accession>A0AAN6GSH4</accession>
<evidence type="ECO:0000256" key="6">
    <source>
        <dbReference type="ARBA" id="ARBA00022963"/>
    </source>
</evidence>
<keyword evidence="5" id="KW-0378">Hydrolase</keyword>
<evidence type="ECO:0000256" key="7">
    <source>
        <dbReference type="ARBA" id="ARBA00023098"/>
    </source>
</evidence>
<dbReference type="Proteomes" id="UP001176517">
    <property type="component" value="Unassembled WGS sequence"/>
</dbReference>
<dbReference type="EMBL" id="JAPDMZ010000071">
    <property type="protein sequence ID" value="KAK0551839.1"/>
    <property type="molecule type" value="Genomic_DNA"/>
</dbReference>
<evidence type="ECO:0000256" key="1">
    <source>
        <dbReference type="ARBA" id="ARBA00001024"/>
    </source>
</evidence>
<dbReference type="EC" id="3.1.1.3" evidence="3"/>
<dbReference type="AlphaFoldDB" id="A0AAN6GSH4"/>
<dbReference type="Pfam" id="PF03583">
    <property type="entry name" value="LIP"/>
    <property type="match status" value="1"/>
</dbReference>
<evidence type="ECO:0000256" key="2">
    <source>
        <dbReference type="ARBA" id="ARBA00004613"/>
    </source>
</evidence>
<keyword evidence="8" id="KW-0732">Signal</keyword>
<comment type="caution">
    <text evidence="9">The sequence shown here is derived from an EMBL/GenBank/DDBJ whole genome shotgun (WGS) entry which is preliminary data.</text>
</comment>
<feature type="chain" id="PRO_5042674984" description="triacylglycerol lipase" evidence="8">
    <location>
        <begin position="21"/>
        <end position="427"/>
    </location>
</feature>
<proteinExistence type="inferred from homology"/>
<feature type="signal peptide" evidence="8">
    <location>
        <begin position="1"/>
        <end position="20"/>
    </location>
</feature>
<dbReference type="InterPro" id="IPR005152">
    <property type="entry name" value="Lipase_secreted"/>
</dbReference>
<keyword evidence="10" id="KW-1185">Reference proteome</keyword>
<dbReference type="PANTHER" id="PTHR34853">
    <property type="match status" value="1"/>
</dbReference>
<dbReference type="InterPro" id="IPR029058">
    <property type="entry name" value="AB_hydrolase_fold"/>
</dbReference>
<name>A0AAN6GSH4_9BASI</name>
<evidence type="ECO:0000256" key="5">
    <source>
        <dbReference type="ARBA" id="ARBA00022801"/>
    </source>
</evidence>
<dbReference type="PANTHER" id="PTHR34853:SF1">
    <property type="entry name" value="LIPASE 5"/>
    <property type="match status" value="1"/>
</dbReference>
<evidence type="ECO:0000313" key="10">
    <source>
        <dbReference type="Proteomes" id="UP001176517"/>
    </source>
</evidence>
<dbReference type="GO" id="GO:0004806">
    <property type="term" value="F:triacylglycerol lipase activity"/>
    <property type="evidence" value="ECO:0007669"/>
    <property type="project" value="UniProtKB-UniRule"/>
</dbReference>
<sequence length="427" mass="44260">MQFIKTLAIASGVLATAALAAPSTESISGMEARLFGGSGSSSGGVVQPGLPSKDAFYKPSGSWQSKANGAILNSRQVKPGSSAAKTAYQILYKTTDAVNNPDSTVVTILVPKTPKSPPQIVGIQLPEDSVSIDCAPSATLASGTNSPNALGGAFTNQGVDGSLNNGYYVVIPDHEGSKALAFVGPMEGHAVLDGLKAVTSFPTGIPGVSSSTPIAIGGYSGGAHATAWAAQLAPSYAPSLNIKGQVIGGTPVNLTSVLLYLNKGTYAGFAAVGVAGEYLAYSDLHSYIDQYIYPNGTALFKKLQNNQCLASVAFLGGYGGKDLFSYFKKANPLDDPVPQKRLAQNLLGGDGKALKIPTIMYHGTKDDIIPYQDAVDYAKAQCSKGAKVHFISDAGNTHINEELARGNDLTKWLDQTLQGTADFSCNL</sequence>
<dbReference type="Gene3D" id="3.40.50.1820">
    <property type="entry name" value="alpha/beta hydrolase"/>
    <property type="match status" value="1"/>
</dbReference>
<reference evidence="9" key="1">
    <citation type="journal article" date="2023" name="PhytoFront">
        <title>Draft Genome Resources of Seven Strains of Tilletia horrida, Causal Agent of Kernel Smut of Rice.</title>
        <authorList>
            <person name="Khanal S."/>
            <person name="Antony Babu S."/>
            <person name="Zhou X.G."/>
        </authorList>
    </citation>
    <scope>NUCLEOTIDE SEQUENCE</scope>
    <source>
        <strain evidence="9">TX6</strain>
    </source>
</reference>
<keyword evidence="7" id="KW-0443">Lipid metabolism</keyword>
<evidence type="ECO:0000313" key="9">
    <source>
        <dbReference type="EMBL" id="KAK0551839.1"/>
    </source>
</evidence>
<protein>
    <recommendedName>
        <fullName evidence="3">triacylglycerol lipase</fullName>
        <ecNumber evidence="3">3.1.1.3</ecNumber>
    </recommendedName>
</protein>
<keyword evidence="6" id="KW-0442">Lipid degradation</keyword>
<organism evidence="9 10">
    <name type="scientific">Tilletia horrida</name>
    <dbReference type="NCBI Taxonomy" id="155126"/>
    <lineage>
        <taxon>Eukaryota</taxon>
        <taxon>Fungi</taxon>
        <taxon>Dikarya</taxon>
        <taxon>Basidiomycota</taxon>
        <taxon>Ustilaginomycotina</taxon>
        <taxon>Exobasidiomycetes</taxon>
        <taxon>Tilletiales</taxon>
        <taxon>Tilletiaceae</taxon>
        <taxon>Tilletia</taxon>
    </lineage>
</organism>
<evidence type="ECO:0000256" key="3">
    <source>
        <dbReference type="ARBA" id="ARBA00013279"/>
    </source>
</evidence>
<comment type="similarity">
    <text evidence="8">Belongs to the AB hydrolase superfamily. Lipase family.</text>
</comment>
<dbReference type="SUPFAM" id="SSF53474">
    <property type="entry name" value="alpha/beta-Hydrolases"/>
    <property type="match status" value="1"/>
</dbReference>
<dbReference type="Gene3D" id="1.10.260.130">
    <property type="match status" value="1"/>
</dbReference>
<dbReference type="GO" id="GO:0005576">
    <property type="term" value="C:extracellular region"/>
    <property type="evidence" value="ECO:0007669"/>
    <property type="project" value="UniProtKB-SubCell"/>
</dbReference>
<evidence type="ECO:0000256" key="4">
    <source>
        <dbReference type="ARBA" id="ARBA00022525"/>
    </source>
</evidence>
<keyword evidence="4" id="KW-0964">Secreted</keyword>
<comment type="subcellular location">
    <subcellularLocation>
        <location evidence="2">Secreted</location>
    </subcellularLocation>
</comment>
<gene>
    <name evidence="9" type="ORF">OC846_003125</name>
</gene>
<comment type="catalytic activity">
    <reaction evidence="1">
        <text>a triacylglycerol + H2O = a diacylglycerol + a fatty acid + H(+)</text>
        <dbReference type="Rhea" id="RHEA:12044"/>
        <dbReference type="ChEBI" id="CHEBI:15377"/>
        <dbReference type="ChEBI" id="CHEBI:15378"/>
        <dbReference type="ChEBI" id="CHEBI:17855"/>
        <dbReference type="ChEBI" id="CHEBI:18035"/>
        <dbReference type="ChEBI" id="CHEBI:28868"/>
        <dbReference type="EC" id="3.1.1.3"/>
    </reaction>
</comment>